<gene>
    <name evidence="2" type="ORF">EDD29_4059</name>
</gene>
<dbReference type="Pfam" id="PF10944">
    <property type="entry name" value="DUF2630"/>
    <property type="match status" value="1"/>
</dbReference>
<reference evidence="2 3" key="1">
    <citation type="submission" date="2018-11" db="EMBL/GenBank/DDBJ databases">
        <title>Sequencing the genomes of 1000 actinobacteria strains.</title>
        <authorList>
            <person name="Klenk H.-P."/>
        </authorList>
    </citation>
    <scope>NUCLEOTIDE SEQUENCE [LARGE SCALE GENOMIC DNA]</scope>
    <source>
        <strain evidence="2 3">DSM 44254</strain>
    </source>
</reference>
<dbReference type="EMBL" id="RJKE01000001">
    <property type="protein sequence ID" value="ROO86488.1"/>
    <property type="molecule type" value="Genomic_DNA"/>
</dbReference>
<dbReference type="OrthoDB" id="7376174at2"/>
<sequence>MSDEQILDRIKRMIDEEHELRTSAEPGHAARVKAIEEELDVCWDLLRQRRAAREYGANPGEAHSRPVGEVEGYQQ</sequence>
<comment type="caution">
    <text evidence="2">The sequence shown here is derived from an EMBL/GenBank/DDBJ whole genome shotgun (WGS) entry which is preliminary data.</text>
</comment>
<evidence type="ECO:0000256" key="1">
    <source>
        <dbReference type="SAM" id="MobiDB-lite"/>
    </source>
</evidence>
<evidence type="ECO:0000313" key="3">
    <source>
        <dbReference type="Proteomes" id="UP000272400"/>
    </source>
</evidence>
<keyword evidence="3" id="KW-1185">Reference proteome</keyword>
<name>A0A3N1D0C3_9ACTN</name>
<proteinExistence type="predicted"/>
<evidence type="ECO:0000313" key="2">
    <source>
        <dbReference type="EMBL" id="ROO86488.1"/>
    </source>
</evidence>
<dbReference type="Proteomes" id="UP000272400">
    <property type="component" value="Unassembled WGS sequence"/>
</dbReference>
<organism evidence="2 3">
    <name type="scientific">Actinocorallia herbida</name>
    <dbReference type="NCBI Taxonomy" id="58109"/>
    <lineage>
        <taxon>Bacteria</taxon>
        <taxon>Bacillati</taxon>
        <taxon>Actinomycetota</taxon>
        <taxon>Actinomycetes</taxon>
        <taxon>Streptosporangiales</taxon>
        <taxon>Thermomonosporaceae</taxon>
        <taxon>Actinocorallia</taxon>
    </lineage>
</organism>
<dbReference type="AlphaFoldDB" id="A0A3N1D0C3"/>
<accession>A0A3N1D0C3</accession>
<dbReference type="RefSeq" id="WP_123665887.1">
    <property type="nucleotide sequence ID" value="NZ_RJKE01000001.1"/>
</dbReference>
<feature type="region of interest" description="Disordered" evidence="1">
    <location>
        <begin position="54"/>
        <end position="75"/>
    </location>
</feature>
<protein>
    <submittedName>
        <fullName evidence="2">Uncharacterized protein DUF2630</fullName>
    </submittedName>
</protein>
<dbReference type="InterPro" id="IPR020311">
    <property type="entry name" value="Uncharacterised_Rv0898c"/>
</dbReference>